<dbReference type="Proteomes" id="UP001371391">
    <property type="component" value="Unassembled WGS sequence"/>
</dbReference>
<evidence type="ECO:0000313" key="1">
    <source>
        <dbReference type="EMBL" id="MEL0657321.1"/>
    </source>
</evidence>
<reference evidence="1 2" key="1">
    <citation type="submission" date="2024-02" db="EMBL/GenBank/DDBJ databases">
        <title>Bacteria isolated from the canopy kelp, Nereocystis luetkeana.</title>
        <authorList>
            <person name="Pfister C.A."/>
            <person name="Younker I.T."/>
            <person name="Light S.H."/>
        </authorList>
    </citation>
    <scope>NUCLEOTIDE SEQUENCE [LARGE SCALE GENOMIC DNA]</scope>
    <source>
        <strain evidence="1 2">TI.1.03</strain>
    </source>
</reference>
<protein>
    <recommendedName>
        <fullName evidence="3">Transposase</fullName>
    </recommendedName>
</protein>
<name>A0ABU9H6Q3_9GAMM</name>
<feature type="non-terminal residue" evidence="1">
    <location>
        <position position="1"/>
    </location>
</feature>
<organism evidence="1 2">
    <name type="scientific">Pseudoalteromonas issachenkonii</name>
    <dbReference type="NCBI Taxonomy" id="152297"/>
    <lineage>
        <taxon>Bacteria</taxon>
        <taxon>Pseudomonadati</taxon>
        <taxon>Pseudomonadota</taxon>
        <taxon>Gammaproteobacteria</taxon>
        <taxon>Alteromonadales</taxon>
        <taxon>Pseudoalteromonadaceae</taxon>
        <taxon>Pseudoalteromonas</taxon>
    </lineage>
</organism>
<evidence type="ECO:0000313" key="2">
    <source>
        <dbReference type="Proteomes" id="UP001371391"/>
    </source>
</evidence>
<comment type="caution">
    <text evidence="1">The sequence shown here is derived from an EMBL/GenBank/DDBJ whole genome shotgun (WGS) entry which is preliminary data.</text>
</comment>
<dbReference type="EMBL" id="JBAKAW010000052">
    <property type="protein sequence ID" value="MEL0657321.1"/>
    <property type="molecule type" value="Genomic_DNA"/>
</dbReference>
<proteinExistence type="predicted"/>
<keyword evidence="2" id="KW-1185">Reference proteome</keyword>
<accession>A0ABU9H6Q3</accession>
<evidence type="ECO:0008006" key="3">
    <source>
        <dbReference type="Google" id="ProtNLM"/>
    </source>
</evidence>
<gene>
    <name evidence="1" type="ORF">V6257_20135</name>
</gene>
<sequence length="69" mass="8464">YSGEWKARNELRNETVSRIKREILHGEFREERRLYMNVCRLYRFVVNPRKAIIQELKRLGTDLLTGRER</sequence>